<accession>A0ABM5XDK0</accession>
<reference evidence="2 3" key="1">
    <citation type="submission" date="2016-02" db="EMBL/GenBank/DDBJ databases">
        <authorList>
            <person name="Holder M.E."/>
            <person name="Ajami N.J."/>
            <person name="Petrosino J.F."/>
        </authorList>
    </citation>
    <scope>NUCLEOTIDE SEQUENCE [LARGE SCALE GENOMIC DNA]</scope>
    <source>
        <strain evidence="2 3">CCUG 32990</strain>
    </source>
</reference>
<dbReference type="Proteomes" id="UP000065822">
    <property type="component" value="Chromosome"/>
</dbReference>
<evidence type="ECO:0000256" key="1">
    <source>
        <dbReference type="SAM" id="SignalP"/>
    </source>
</evidence>
<feature type="chain" id="PRO_5046922391" description="DUF4270 domain-containing protein" evidence="1">
    <location>
        <begin position="25"/>
        <end position="509"/>
    </location>
</feature>
<dbReference type="Pfam" id="PF14092">
    <property type="entry name" value="DUF4270"/>
    <property type="match status" value="1"/>
</dbReference>
<evidence type="ECO:0000313" key="3">
    <source>
        <dbReference type="Proteomes" id="UP000065822"/>
    </source>
</evidence>
<sequence length="509" mass="55837">MNMIKKLKFVTLFVGGIAFLSACSDDAFNEIESSLPKDPNYNTDVYTATVSVSNIKEKAIQTNGLSGYLLGKYTQAPFGTKNATIASQVILPSANPRFGALTQADETAKNTPENEKVTEAYLYIPFFNINSSNSRATYNKDTEYQLDSIYGNKDASFAINVSELNYYLSNIGTDYQPKTYYSNDTDIPTHIGTSVASVTSYTISNKSITRYQFDDPKTQDDESKKEADVLAPGIRIPLSTSFFQTKIIDKEGSDELSNAEKFSKYFKGLVISTSNFSKDLMMLLNMAGAKIEIVYSYDTTNNGTKSTLKSRYELNLGGGITVNLLSNSDENLSDSTKTYLSGALGQTASITIADTDITKFKEGNWLITDASLYLYVDNSVTYAKEPDRLFVYNAETGNVLVDYQYDPTSAAKTAASSYLIHLGKLQKQNGKGAYYQLRITNHLVDLIKNSTNKNIPLGIAVASSVKVTTSGVYLDTSGANHKIALTTLATPLSTVIKDVQLIIHYTKAK</sequence>
<keyword evidence="1" id="KW-0732">Signal</keyword>
<feature type="signal peptide" evidence="1">
    <location>
        <begin position="1"/>
        <end position="24"/>
    </location>
</feature>
<gene>
    <name evidence="2" type="ORF">AXF12_06685</name>
</gene>
<dbReference type="InterPro" id="IPR025366">
    <property type="entry name" value="DUF4270"/>
</dbReference>
<name>A0ABM5XDK0_9FLAO</name>
<evidence type="ECO:0000313" key="2">
    <source>
        <dbReference type="EMBL" id="AMD85224.1"/>
    </source>
</evidence>
<dbReference type="PROSITE" id="PS51257">
    <property type="entry name" value="PROKAR_LIPOPROTEIN"/>
    <property type="match status" value="1"/>
</dbReference>
<evidence type="ECO:0008006" key="4">
    <source>
        <dbReference type="Google" id="ProtNLM"/>
    </source>
</evidence>
<keyword evidence="3" id="KW-1185">Reference proteome</keyword>
<protein>
    <recommendedName>
        <fullName evidence="4">DUF4270 domain-containing protein</fullName>
    </recommendedName>
</protein>
<dbReference type="EMBL" id="CP014227">
    <property type="protein sequence ID" value="AMD85224.1"/>
    <property type="molecule type" value="Genomic_DNA"/>
</dbReference>
<proteinExistence type="predicted"/>
<organism evidence="2 3">
    <name type="scientific">Capnocytophaga haemolytica</name>
    <dbReference type="NCBI Taxonomy" id="45243"/>
    <lineage>
        <taxon>Bacteria</taxon>
        <taxon>Pseudomonadati</taxon>
        <taxon>Bacteroidota</taxon>
        <taxon>Flavobacteriia</taxon>
        <taxon>Flavobacteriales</taxon>
        <taxon>Flavobacteriaceae</taxon>
        <taxon>Capnocytophaga</taxon>
    </lineage>
</organism>